<gene>
    <name evidence="4" type="ORF">IC227_08420</name>
</gene>
<dbReference type="PROSITE" id="PS00101">
    <property type="entry name" value="HEXAPEP_TRANSFERASES"/>
    <property type="match status" value="1"/>
</dbReference>
<organism evidence="4 5">
    <name type="scientific">Enterococcus lacertideformus</name>
    <dbReference type="NCBI Taxonomy" id="2771493"/>
    <lineage>
        <taxon>Bacteria</taxon>
        <taxon>Bacillati</taxon>
        <taxon>Bacillota</taxon>
        <taxon>Bacilli</taxon>
        <taxon>Lactobacillales</taxon>
        <taxon>Enterococcaceae</taxon>
        <taxon>Enterococcus</taxon>
    </lineage>
</organism>
<evidence type="ECO:0000256" key="1">
    <source>
        <dbReference type="ARBA" id="ARBA00007274"/>
    </source>
</evidence>
<dbReference type="SUPFAM" id="SSF51161">
    <property type="entry name" value="Trimeric LpxA-like enzymes"/>
    <property type="match status" value="1"/>
</dbReference>
<dbReference type="AlphaFoldDB" id="A0A931AV08"/>
<evidence type="ECO:0000256" key="2">
    <source>
        <dbReference type="ARBA" id="ARBA00022679"/>
    </source>
</evidence>
<dbReference type="InterPro" id="IPR018357">
    <property type="entry name" value="Hexapep_transf_CS"/>
</dbReference>
<dbReference type="EMBL" id="JADAKE010000017">
    <property type="protein sequence ID" value="MBF8808316.1"/>
    <property type="molecule type" value="Genomic_DNA"/>
</dbReference>
<dbReference type="Proteomes" id="UP000637757">
    <property type="component" value="Unassembled WGS sequence"/>
</dbReference>
<dbReference type="Pfam" id="PF00132">
    <property type="entry name" value="Hexapep"/>
    <property type="match status" value="1"/>
</dbReference>
<keyword evidence="2" id="KW-0808">Transferase</keyword>
<dbReference type="InterPro" id="IPR011004">
    <property type="entry name" value="Trimer_LpxA-like_sf"/>
</dbReference>
<reference evidence="4" key="1">
    <citation type="submission" date="2020-09" db="EMBL/GenBank/DDBJ databases">
        <title>Genomic insights into the novelty and pathogenicity of a unique biofilm-forming Enterococcus sp. bacteria (Enterococcus lacertideformus) identified in reptiles.</title>
        <authorList>
            <person name="Agius J.E."/>
            <person name="Phalen D.N."/>
            <person name="Rose K."/>
            <person name="Eden J.-S."/>
        </authorList>
    </citation>
    <scope>NUCLEOTIDE SEQUENCE</scope>
    <source>
        <strain evidence="4">PHRS 0518</strain>
    </source>
</reference>
<evidence type="ECO:0008006" key="6">
    <source>
        <dbReference type="Google" id="ProtNLM"/>
    </source>
</evidence>
<comment type="similarity">
    <text evidence="1">Belongs to the transferase hexapeptide repeat family.</text>
</comment>
<accession>A0A931AV08</accession>
<dbReference type="PANTHER" id="PTHR23416">
    <property type="entry name" value="SIALIC ACID SYNTHASE-RELATED"/>
    <property type="match status" value="1"/>
</dbReference>
<evidence type="ECO:0000256" key="3">
    <source>
        <dbReference type="ARBA" id="ARBA00022737"/>
    </source>
</evidence>
<dbReference type="InterPro" id="IPR051159">
    <property type="entry name" value="Hexapeptide_acetyltransf"/>
</dbReference>
<evidence type="ECO:0000313" key="5">
    <source>
        <dbReference type="Proteomes" id="UP000637757"/>
    </source>
</evidence>
<keyword evidence="5" id="KW-1185">Reference proteome</keyword>
<name>A0A931AV08_9ENTE</name>
<dbReference type="GO" id="GO:0008374">
    <property type="term" value="F:O-acyltransferase activity"/>
    <property type="evidence" value="ECO:0007669"/>
    <property type="project" value="TreeGrafter"/>
</dbReference>
<proteinExistence type="inferred from homology"/>
<dbReference type="PANTHER" id="PTHR23416:SF23">
    <property type="entry name" value="ACETYLTRANSFERASE C18B11.09C-RELATED"/>
    <property type="match status" value="1"/>
</dbReference>
<comment type="caution">
    <text evidence="4">The sequence shown here is derived from an EMBL/GenBank/DDBJ whole genome shotgun (WGS) entry which is preliminary data.</text>
</comment>
<keyword evidence="3" id="KW-0677">Repeat</keyword>
<dbReference type="InterPro" id="IPR001451">
    <property type="entry name" value="Hexapep"/>
</dbReference>
<evidence type="ECO:0000313" key="4">
    <source>
        <dbReference type="EMBL" id="MBF8808316.1"/>
    </source>
</evidence>
<dbReference type="Gene3D" id="2.160.10.10">
    <property type="entry name" value="Hexapeptide repeat proteins"/>
    <property type="match status" value="1"/>
</dbReference>
<protein>
    <recommendedName>
        <fullName evidence="6">Acetyltransferase</fullName>
    </recommendedName>
</protein>
<sequence length="77" mass="8647">MYLTISLIRSLPHLFFFGEKNIFKENFSDYELFSYQDEVIIGNDVWIGTKVLIKPGIVIGDGAIIGMGSIVTHDVLP</sequence>